<dbReference type="OrthoDB" id="10454409at2759"/>
<protein>
    <submittedName>
        <fullName evidence="2">Uncharacterized protein</fullName>
    </submittedName>
</protein>
<accession>A0A2P5DDG8</accession>
<sequence>DTWTASKYRSNSDHKTKENISPAATVVMKDQAREGDEDSEMIMCEAEKISPATTALEDQALQGDHGKQE</sequence>
<evidence type="ECO:0000313" key="2">
    <source>
        <dbReference type="EMBL" id="PON71329.1"/>
    </source>
</evidence>
<dbReference type="EMBL" id="JXTB01000045">
    <property type="protein sequence ID" value="PON71329.1"/>
    <property type="molecule type" value="Genomic_DNA"/>
</dbReference>
<comment type="caution">
    <text evidence="2">The sequence shown here is derived from an EMBL/GenBank/DDBJ whole genome shotgun (WGS) entry which is preliminary data.</text>
</comment>
<keyword evidence="3" id="KW-1185">Reference proteome</keyword>
<proteinExistence type="predicted"/>
<organism evidence="2 3">
    <name type="scientific">Parasponia andersonii</name>
    <name type="common">Sponia andersonii</name>
    <dbReference type="NCBI Taxonomy" id="3476"/>
    <lineage>
        <taxon>Eukaryota</taxon>
        <taxon>Viridiplantae</taxon>
        <taxon>Streptophyta</taxon>
        <taxon>Embryophyta</taxon>
        <taxon>Tracheophyta</taxon>
        <taxon>Spermatophyta</taxon>
        <taxon>Magnoliopsida</taxon>
        <taxon>eudicotyledons</taxon>
        <taxon>Gunneridae</taxon>
        <taxon>Pentapetalae</taxon>
        <taxon>rosids</taxon>
        <taxon>fabids</taxon>
        <taxon>Rosales</taxon>
        <taxon>Cannabaceae</taxon>
        <taxon>Parasponia</taxon>
    </lineage>
</organism>
<evidence type="ECO:0000256" key="1">
    <source>
        <dbReference type="SAM" id="MobiDB-lite"/>
    </source>
</evidence>
<gene>
    <name evidence="2" type="ORF">PanWU01x14_074690</name>
</gene>
<name>A0A2P5DDG8_PARAD</name>
<feature type="non-terminal residue" evidence="2">
    <location>
        <position position="1"/>
    </location>
</feature>
<dbReference type="Proteomes" id="UP000237105">
    <property type="component" value="Unassembled WGS sequence"/>
</dbReference>
<feature type="region of interest" description="Disordered" evidence="1">
    <location>
        <begin position="50"/>
        <end position="69"/>
    </location>
</feature>
<dbReference type="AlphaFoldDB" id="A0A2P5DDG8"/>
<feature type="region of interest" description="Disordered" evidence="1">
    <location>
        <begin position="1"/>
        <end position="26"/>
    </location>
</feature>
<reference evidence="3" key="1">
    <citation type="submission" date="2016-06" db="EMBL/GenBank/DDBJ databases">
        <title>Parallel loss of symbiosis genes in relatives of nitrogen-fixing non-legume Parasponia.</title>
        <authorList>
            <person name="Van Velzen R."/>
            <person name="Holmer R."/>
            <person name="Bu F."/>
            <person name="Rutten L."/>
            <person name="Van Zeijl A."/>
            <person name="Liu W."/>
            <person name="Santuari L."/>
            <person name="Cao Q."/>
            <person name="Sharma T."/>
            <person name="Shen D."/>
            <person name="Roswanjaya Y."/>
            <person name="Wardhani T."/>
            <person name="Kalhor M.S."/>
            <person name="Jansen J."/>
            <person name="Van den Hoogen J."/>
            <person name="Gungor B."/>
            <person name="Hartog M."/>
            <person name="Hontelez J."/>
            <person name="Verver J."/>
            <person name="Yang W.-C."/>
            <person name="Schijlen E."/>
            <person name="Repin R."/>
            <person name="Schilthuizen M."/>
            <person name="Schranz E."/>
            <person name="Heidstra R."/>
            <person name="Miyata K."/>
            <person name="Fedorova E."/>
            <person name="Kohlen W."/>
            <person name="Bisseling T."/>
            <person name="Smit S."/>
            <person name="Geurts R."/>
        </authorList>
    </citation>
    <scope>NUCLEOTIDE SEQUENCE [LARGE SCALE GENOMIC DNA]</scope>
    <source>
        <strain evidence="3">cv. WU1-14</strain>
    </source>
</reference>
<evidence type="ECO:0000313" key="3">
    <source>
        <dbReference type="Proteomes" id="UP000237105"/>
    </source>
</evidence>